<keyword evidence="7" id="KW-1185">Reference proteome</keyword>
<dbReference type="Proteomes" id="UP000494040">
    <property type="component" value="Unassembled WGS sequence"/>
</dbReference>
<evidence type="ECO:0000313" key="6">
    <source>
        <dbReference type="EnsemblMetazoa" id="XP_014244320.1"/>
    </source>
</evidence>
<dbReference type="RefSeq" id="XP_014244321.1">
    <property type="nucleotide sequence ID" value="XM_014388835.2"/>
</dbReference>
<dbReference type="OMA" id="VECNCEL"/>
<dbReference type="EnsemblMetazoa" id="XM_014388835.2">
    <property type="protein sequence ID" value="XP_014244321.1"/>
    <property type="gene ID" value="LOC106663752"/>
</dbReference>
<reference evidence="6" key="1">
    <citation type="submission" date="2022-01" db="UniProtKB">
        <authorList>
            <consortium name="EnsemblMetazoa"/>
        </authorList>
    </citation>
    <scope>IDENTIFICATION</scope>
</reference>
<dbReference type="OrthoDB" id="565552at2759"/>
<dbReference type="GO" id="GO:0003723">
    <property type="term" value="F:RNA binding"/>
    <property type="evidence" value="ECO:0007669"/>
    <property type="project" value="InterPro"/>
</dbReference>
<dbReference type="GO" id="GO:0006446">
    <property type="term" value="P:regulation of translational initiation"/>
    <property type="evidence" value="ECO:0007669"/>
    <property type="project" value="TreeGrafter"/>
</dbReference>
<dbReference type="GeneID" id="106663752"/>
<evidence type="ECO:0000259" key="5">
    <source>
        <dbReference type="Pfam" id="PF02854"/>
    </source>
</evidence>
<evidence type="ECO:0000313" key="7">
    <source>
        <dbReference type="Proteomes" id="UP000494040"/>
    </source>
</evidence>
<name>A0A8I6RFS3_CIMLE</name>
<dbReference type="Pfam" id="PF02854">
    <property type="entry name" value="MIF4G"/>
    <property type="match status" value="1"/>
</dbReference>
<feature type="compositionally biased region" description="Basic and acidic residues" evidence="4">
    <location>
        <begin position="1"/>
        <end position="17"/>
    </location>
</feature>
<dbReference type="SUPFAM" id="SSF48371">
    <property type="entry name" value="ARM repeat"/>
    <property type="match status" value="1"/>
</dbReference>
<keyword evidence="3" id="KW-0810">Translation regulation</keyword>
<dbReference type="InterPro" id="IPR003890">
    <property type="entry name" value="MIF4G-like_typ-3"/>
</dbReference>
<dbReference type="GO" id="GO:0005829">
    <property type="term" value="C:cytosol"/>
    <property type="evidence" value="ECO:0007669"/>
    <property type="project" value="TreeGrafter"/>
</dbReference>
<dbReference type="GO" id="GO:0008494">
    <property type="term" value="F:translation activator activity"/>
    <property type="evidence" value="ECO:0007669"/>
    <property type="project" value="TreeGrafter"/>
</dbReference>
<protein>
    <recommendedName>
        <fullName evidence="5">MIF4G domain-containing protein</fullName>
    </recommendedName>
</protein>
<evidence type="ECO:0000256" key="2">
    <source>
        <dbReference type="ARBA" id="ARBA00022490"/>
    </source>
</evidence>
<accession>A0A8I6RFS3</accession>
<evidence type="ECO:0000256" key="1">
    <source>
        <dbReference type="ARBA" id="ARBA00004496"/>
    </source>
</evidence>
<feature type="domain" description="MIF4G" evidence="5">
    <location>
        <begin position="166"/>
        <end position="341"/>
    </location>
</feature>
<keyword evidence="2" id="KW-0963">Cytoplasm</keyword>
<dbReference type="Gene3D" id="1.25.40.180">
    <property type="match status" value="1"/>
</dbReference>
<feature type="region of interest" description="Disordered" evidence="4">
    <location>
        <begin position="1"/>
        <end position="41"/>
    </location>
</feature>
<organism evidence="6 7">
    <name type="scientific">Cimex lectularius</name>
    <name type="common">Bed bug</name>
    <name type="synonym">Acanthia lectularia</name>
    <dbReference type="NCBI Taxonomy" id="79782"/>
    <lineage>
        <taxon>Eukaryota</taxon>
        <taxon>Metazoa</taxon>
        <taxon>Ecdysozoa</taxon>
        <taxon>Arthropoda</taxon>
        <taxon>Hexapoda</taxon>
        <taxon>Insecta</taxon>
        <taxon>Pterygota</taxon>
        <taxon>Neoptera</taxon>
        <taxon>Paraneoptera</taxon>
        <taxon>Hemiptera</taxon>
        <taxon>Heteroptera</taxon>
        <taxon>Panheteroptera</taxon>
        <taxon>Cimicomorpha</taxon>
        <taxon>Cimicidae</taxon>
        <taxon>Cimex</taxon>
    </lineage>
</organism>
<dbReference type="RefSeq" id="XP_014244320.1">
    <property type="nucleotide sequence ID" value="XM_014388834.2"/>
</dbReference>
<dbReference type="EnsemblMetazoa" id="XM_014388834.2">
    <property type="protein sequence ID" value="XP_014244320.1"/>
    <property type="gene ID" value="LOC106663752"/>
</dbReference>
<dbReference type="AlphaFoldDB" id="A0A8I6RFS3"/>
<dbReference type="InterPro" id="IPR051367">
    <property type="entry name" value="mRNA_TranslReg/HistoneTransl"/>
</dbReference>
<dbReference type="PANTHER" id="PTHR23254">
    <property type="entry name" value="EIF4G DOMAIN PROTEIN"/>
    <property type="match status" value="1"/>
</dbReference>
<sequence length="357" mass="40257">MEGRELRRSYTEMEFPVRHRQSQHGKNPASKRISINSKRAPAIELYKPPNQRSSAQSGISSSTKLNVHAKEFSPLQSSKSTGTVNHLEGKHKHMSVEKVQFTTSRNHKGSDLHEMTAKNLQKSKSTSNAHQAMGAIPAQVELFEDKNEKMLIMKALADFKTIGCLEQIDTLPKMIIGKALRVRSHAQSWASLCISLIERDPSGAFLEGLLNCCRYTLQTKCMVDCTPRYHAFMAFLNELYSLIKPKVINEKEGLSLESPSHIVLHMIVQVCQNILQQKKMQSAEIECLFFTVTTIGRDLEMEDSKLLDGLMNSVRDAFLSQSTTESIRKTLLQLIELRASKWSLPLGAFVFYSNNLS</sequence>
<dbReference type="KEGG" id="clec:106663752"/>
<evidence type="ECO:0000256" key="3">
    <source>
        <dbReference type="ARBA" id="ARBA00022845"/>
    </source>
</evidence>
<comment type="subcellular location">
    <subcellularLocation>
        <location evidence="1">Cytoplasm</location>
    </subcellularLocation>
</comment>
<dbReference type="InterPro" id="IPR016024">
    <property type="entry name" value="ARM-type_fold"/>
</dbReference>
<proteinExistence type="predicted"/>
<evidence type="ECO:0000256" key="4">
    <source>
        <dbReference type="SAM" id="MobiDB-lite"/>
    </source>
</evidence>
<dbReference type="PANTHER" id="PTHR23254:SF16">
    <property type="entry name" value="CBP80_20-DEPENDENT TRANSLATION INITIATION FACTOR"/>
    <property type="match status" value="1"/>
</dbReference>